<evidence type="ECO:0000256" key="5">
    <source>
        <dbReference type="ARBA" id="ARBA00022777"/>
    </source>
</evidence>
<reference evidence="8 9" key="1">
    <citation type="submission" date="2018-11" db="EMBL/GenBank/DDBJ databases">
        <title>Genomic Encyclopedia of Type Strains, Phase IV (KMG-IV): sequencing the most valuable type-strain genomes for metagenomic binning, comparative biology and taxonomic classification.</title>
        <authorList>
            <person name="Goeker M."/>
        </authorList>
    </citation>
    <scope>NUCLEOTIDE SEQUENCE [LARGE SCALE GENOMIC DNA]</scope>
    <source>
        <strain evidence="8 9">DSM 16974</strain>
    </source>
</reference>
<keyword evidence="3" id="KW-0597">Phosphoprotein</keyword>
<evidence type="ECO:0000256" key="1">
    <source>
        <dbReference type="ARBA" id="ARBA00000085"/>
    </source>
</evidence>
<dbReference type="PANTHER" id="PTHR44936:SF9">
    <property type="entry name" value="SENSOR PROTEIN CREC"/>
    <property type="match status" value="1"/>
</dbReference>
<comment type="caution">
    <text evidence="8">The sequence shown here is derived from an EMBL/GenBank/DDBJ whole genome shotgun (WGS) entry which is preliminary data.</text>
</comment>
<keyword evidence="6" id="KW-0902">Two-component regulatory system</keyword>
<dbReference type="Pfam" id="PF02518">
    <property type="entry name" value="HATPase_c"/>
    <property type="match status" value="1"/>
</dbReference>
<evidence type="ECO:0000259" key="7">
    <source>
        <dbReference type="PROSITE" id="PS50109"/>
    </source>
</evidence>
<dbReference type="GO" id="GO:0000160">
    <property type="term" value="P:phosphorelay signal transduction system"/>
    <property type="evidence" value="ECO:0007669"/>
    <property type="project" value="UniProtKB-KW"/>
</dbReference>
<dbReference type="OrthoDB" id="9804645at2"/>
<keyword evidence="9" id="KW-1185">Reference proteome</keyword>
<feature type="domain" description="Histidine kinase" evidence="7">
    <location>
        <begin position="298"/>
        <end position="415"/>
    </location>
</feature>
<evidence type="ECO:0000313" key="8">
    <source>
        <dbReference type="EMBL" id="ROQ18038.1"/>
    </source>
</evidence>
<name>A0A3N1NS72_9GAMM</name>
<dbReference type="EMBL" id="RJUK01000003">
    <property type="protein sequence ID" value="ROQ18038.1"/>
    <property type="molecule type" value="Genomic_DNA"/>
</dbReference>
<dbReference type="Gene3D" id="3.30.565.10">
    <property type="entry name" value="Histidine kinase-like ATPase, C-terminal domain"/>
    <property type="match status" value="1"/>
</dbReference>
<evidence type="ECO:0000313" key="9">
    <source>
        <dbReference type="Proteomes" id="UP000273643"/>
    </source>
</evidence>
<gene>
    <name evidence="8" type="ORF">EDC38_3011</name>
</gene>
<dbReference type="Proteomes" id="UP000273643">
    <property type="component" value="Unassembled WGS sequence"/>
</dbReference>
<comment type="catalytic activity">
    <reaction evidence="1">
        <text>ATP + protein L-histidine = ADP + protein N-phospho-L-histidine.</text>
        <dbReference type="EC" id="2.7.13.3"/>
    </reaction>
</comment>
<evidence type="ECO:0000256" key="4">
    <source>
        <dbReference type="ARBA" id="ARBA00022679"/>
    </source>
</evidence>
<evidence type="ECO:0000256" key="3">
    <source>
        <dbReference type="ARBA" id="ARBA00022553"/>
    </source>
</evidence>
<dbReference type="SMART" id="SM00387">
    <property type="entry name" value="HATPase_c"/>
    <property type="match status" value="1"/>
</dbReference>
<proteinExistence type="predicted"/>
<dbReference type="InterPro" id="IPR050980">
    <property type="entry name" value="2C_sensor_his_kinase"/>
</dbReference>
<keyword evidence="5 8" id="KW-0418">Kinase</keyword>
<dbReference type="SUPFAM" id="SSF55874">
    <property type="entry name" value="ATPase domain of HSP90 chaperone/DNA topoisomerase II/histidine kinase"/>
    <property type="match status" value="1"/>
</dbReference>
<evidence type="ECO:0000256" key="2">
    <source>
        <dbReference type="ARBA" id="ARBA00012438"/>
    </source>
</evidence>
<organism evidence="8 9">
    <name type="scientific">Marinimicrobium koreense</name>
    <dbReference type="NCBI Taxonomy" id="306545"/>
    <lineage>
        <taxon>Bacteria</taxon>
        <taxon>Pseudomonadati</taxon>
        <taxon>Pseudomonadota</taxon>
        <taxon>Gammaproteobacteria</taxon>
        <taxon>Cellvibrionales</taxon>
        <taxon>Cellvibrionaceae</taxon>
        <taxon>Marinimicrobium</taxon>
    </lineage>
</organism>
<evidence type="ECO:0000256" key="6">
    <source>
        <dbReference type="ARBA" id="ARBA00023012"/>
    </source>
</evidence>
<dbReference type="EC" id="2.7.13.3" evidence="2"/>
<dbReference type="GO" id="GO:0004673">
    <property type="term" value="F:protein histidine kinase activity"/>
    <property type="evidence" value="ECO:0007669"/>
    <property type="project" value="UniProtKB-EC"/>
</dbReference>
<dbReference type="InterPro" id="IPR003594">
    <property type="entry name" value="HATPase_dom"/>
</dbReference>
<keyword evidence="4" id="KW-0808">Transferase</keyword>
<sequence length="563" mass="64007">MADPDNTALNTTSHPPSVRPRRLAFPWLSSLAGLALGAYLLAAGEPQLLRELGLMPEGYRLHPLLQELEIKLAALLIFALLILRDVFHHSRRLRAFDRDIERLRTELNQVWQSKKQLQLKAHTYAGHADKLKLFISEKLLEYIEYDEKFLHFKSIAAEVRHNGVICFDKVQTALQSHLEQDQYPDEETHGRDRDAFEAMRYLWDLLDLSTTDNIALHIGNQLCECEEHYYQRLLNDDASEAVPHRPDYRPRRATLKALAPLLQESPSRLEALDEGSTERLVLDDDPQFRAYLDPTDSLLGNENHFVLMLENLLKNAQFFARKKAKSKYNRVALTLGQLGARVELAVYNRGPHIEPDAMEQIFQLGYSTRRAREHHGKGLGLFFVQEIVKGYEGRVKVENVENRPAYYSLRIALADGQLTTEVIEVTLNEDGQPQCRRAQTLSAPSEPGAATLEWDFDQAITRVELTPTGSQDTLALELDPSGGRETRLDPQNPATPRWALEVQPRRKGGKLTFTPLDVAGVCFRVLLPTAASRVEGDDEDLDALAPRVEDLNRPFEALEEYRD</sequence>
<accession>A0A3N1NS72</accession>
<dbReference type="AlphaFoldDB" id="A0A3N1NS72"/>
<dbReference type="InterPro" id="IPR036890">
    <property type="entry name" value="HATPase_C_sf"/>
</dbReference>
<dbReference type="RefSeq" id="WP_123639363.1">
    <property type="nucleotide sequence ID" value="NZ_JBHYFO010000022.1"/>
</dbReference>
<dbReference type="PROSITE" id="PS50109">
    <property type="entry name" value="HIS_KIN"/>
    <property type="match status" value="1"/>
</dbReference>
<dbReference type="PANTHER" id="PTHR44936">
    <property type="entry name" value="SENSOR PROTEIN CREC"/>
    <property type="match status" value="1"/>
</dbReference>
<dbReference type="InterPro" id="IPR005467">
    <property type="entry name" value="His_kinase_dom"/>
</dbReference>
<protein>
    <recommendedName>
        <fullName evidence="2">histidine kinase</fullName>
        <ecNumber evidence="2">2.7.13.3</ecNumber>
    </recommendedName>
</protein>